<evidence type="ECO:0000256" key="3">
    <source>
        <dbReference type="ARBA" id="ARBA00022692"/>
    </source>
</evidence>
<evidence type="ECO:0000256" key="2">
    <source>
        <dbReference type="ARBA" id="ARBA00022618"/>
    </source>
</evidence>
<evidence type="ECO:0000256" key="1">
    <source>
        <dbReference type="ARBA" id="ARBA00022475"/>
    </source>
</evidence>
<evidence type="ECO:0000256" key="4">
    <source>
        <dbReference type="ARBA" id="ARBA00022989"/>
    </source>
</evidence>
<keyword evidence="1" id="KW-1003">Cell membrane</keyword>
<dbReference type="PANTHER" id="PTHR37820:SF1">
    <property type="entry name" value="CELL DIVISION PROTEIN FTSQ"/>
    <property type="match status" value="1"/>
</dbReference>
<protein>
    <submittedName>
        <fullName evidence="7">Uncharacterized protein</fullName>
    </submittedName>
</protein>
<dbReference type="Proteomes" id="UP000228596">
    <property type="component" value="Unassembled WGS sequence"/>
</dbReference>
<keyword evidence="3 6" id="KW-0812">Transmembrane</keyword>
<dbReference type="PANTHER" id="PTHR37820">
    <property type="entry name" value="CELL DIVISION PROTEIN DIVIB"/>
    <property type="match status" value="1"/>
</dbReference>
<keyword evidence="2" id="KW-0132">Cell division</keyword>
<evidence type="ECO:0000313" key="7">
    <source>
        <dbReference type="EMBL" id="PIT97257.1"/>
    </source>
</evidence>
<keyword evidence="5" id="KW-0131">Cell cycle</keyword>
<feature type="transmembrane region" description="Helical" evidence="6">
    <location>
        <begin position="32"/>
        <end position="52"/>
    </location>
</feature>
<proteinExistence type="predicted"/>
<dbReference type="GO" id="GO:0005886">
    <property type="term" value="C:plasma membrane"/>
    <property type="evidence" value="ECO:0007669"/>
    <property type="project" value="TreeGrafter"/>
</dbReference>
<dbReference type="EMBL" id="PEZV01000026">
    <property type="protein sequence ID" value="PIT97257.1"/>
    <property type="molecule type" value="Genomic_DNA"/>
</dbReference>
<name>A0A2M6WWU8_9BACT</name>
<organism evidence="7 8">
    <name type="scientific">Candidatus Berkelbacteria bacterium CG10_big_fil_rev_8_21_14_0_10_41_12</name>
    <dbReference type="NCBI Taxonomy" id="1974513"/>
    <lineage>
        <taxon>Bacteria</taxon>
        <taxon>Candidatus Berkelbacteria</taxon>
    </lineage>
</organism>
<keyword evidence="6" id="KW-0472">Membrane</keyword>
<reference evidence="8" key="1">
    <citation type="submission" date="2017-09" db="EMBL/GenBank/DDBJ databases">
        <title>Depth-based differentiation of microbial function through sediment-hosted aquifers and enrichment of novel symbionts in the deep terrestrial subsurface.</title>
        <authorList>
            <person name="Probst A.J."/>
            <person name="Ladd B."/>
            <person name="Jarett J.K."/>
            <person name="Geller-Mcgrath D.E."/>
            <person name="Sieber C.M.K."/>
            <person name="Emerson J.B."/>
            <person name="Anantharaman K."/>
            <person name="Thomas B.C."/>
            <person name="Malmstrom R."/>
            <person name="Stieglmeier M."/>
            <person name="Klingl A."/>
            <person name="Woyke T."/>
            <person name="Ryan C.M."/>
            <person name="Banfield J.F."/>
        </authorList>
    </citation>
    <scope>NUCLEOTIDE SEQUENCE [LARGE SCALE GENOMIC DNA]</scope>
</reference>
<accession>A0A2M6WWU8</accession>
<sequence length="256" mass="29604">MNEKRNSGEKFYLSTPRIEFPKEKLKIKFLKPLLIVLLAGFVVYEVVFSSFFRIKAINFEGIETQQIRQAAEEDLIGKNILFILPGNYLQKLSKNFPALQEASLIRGLPNTILLKAKERSQSLIWCSKNSCFEVDNDGIAFKKIGKPDENKVVVIHDLKGETVNLADKILPKSFVAFFLDAVDQIPKKFQINFKKAEVEETTFKLTFYYDDNRQLIFDTSQSLDNQIFALQQTLDQKKDDIKQYIDLRVPGLVYYK</sequence>
<dbReference type="InterPro" id="IPR050487">
    <property type="entry name" value="FtsQ_DivIB"/>
</dbReference>
<evidence type="ECO:0000256" key="6">
    <source>
        <dbReference type="SAM" id="Phobius"/>
    </source>
</evidence>
<gene>
    <name evidence="7" type="ORF">COT77_02415</name>
</gene>
<evidence type="ECO:0000256" key="5">
    <source>
        <dbReference type="ARBA" id="ARBA00023306"/>
    </source>
</evidence>
<evidence type="ECO:0000313" key="8">
    <source>
        <dbReference type="Proteomes" id="UP000228596"/>
    </source>
</evidence>
<keyword evidence="4 6" id="KW-1133">Transmembrane helix</keyword>
<comment type="caution">
    <text evidence="7">The sequence shown here is derived from an EMBL/GenBank/DDBJ whole genome shotgun (WGS) entry which is preliminary data.</text>
</comment>
<dbReference type="GO" id="GO:0051301">
    <property type="term" value="P:cell division"/>
    <property type="evidence" value="ECO:0007669"/>
    <property type="project" value="UniProtKB-KW"/>
</dbReference>
<dbReference type="AlphaFoldDB" id="A0A2M6WWU8"/>